<evidence type="ECO:0000313" key="2">
    <source>
        <dbReference type="Proteomes" id="UP000290540"/>
    </source>
</evidence>
<evidence type="ECO:0000313" key="1">
    <source>
        <dbReference type="EMBL" id="RYC79169.1"/>
    </source>
</evidence>
<sequence length="61" mass="6958">MREDAGSDALFEPLFYADRTVFLDMVSPSLQEAKPSAKIEKELIGYNMSLDQSKMPRRGLY</sequence>
<reference evidence="1 2" key="1">
    <citation type="submission" date="2016-12" db="EMBL/GenBank/DDBJ databases">
        <title>Draft genome sequence of Fusarium oxysporum causing rot on Narcissus.</title>
        <authorList>
            <person name="Armitage A.D."/>
            <person name="Taylor A."/>
            <person name="Clarkson J.P."/>
            <person name="Harrison R.J."/>
            <person name="Jackson A.C."/>
        </authorList>
    </citation>
    <scope>NUCLEOTIDE SEQUENCE [LARGE SCALE GENOMIC DNA]</scope>
    <source>
        <strain evidence="1 2">N139</strain>
    </source>
</reference>
<comment type="caution">
    <text evidence="1">The sequence shown here is derived from an EMBL/GenBank/DDBJ whole genome shotgun (WGS) entry which is preliminary data.</text>
</comment>
<accession>A0A4Q2V2V5</accession>
<dbReference type="AlphaFoldDB" id="A0A4Q2V2V5"/>
<name>A0A4Q2V2V5_FUSOX</name>
<organism evidence="1 2">
    <name type="scientific">Fusarium oxysporum f. sp. narcissi</name>
    <dbReference type="NCBI Taxonomy" id="451672"/>
    <lineage>
        <taxon>Eukaryota</taxon>
        <taxon>Fungi</taxon>
        <taxon>Dikarya</taxon>
        <taxon>Ascomycota</taxon>
        <taxon>Pezizomycotina</taxon>
        <taxon>Sordariomycetes</taxon>
        <taxon>Hypocreomycetidae</taxon>
        <taxon>Hypocreales</taxon>
        <taxon>Nectriaceae</taxon>
        <taxon>Fusarium</taxon>
        <taxon>Fusarium oxysporum species complex</taxon>
    </lineage>
</organism>
<dbReference type="EMBL" id="MQTW01000748">
    <property type="protein sequence ID" value="RYC79169.1"/>
    <property type="molecule type" value="Genomic_DNA"/>
</dbReference>
<gene>
    <name evidence="1" type="ORF">BFJ63_vAg17950</name>
</gene>
<protein>
    <submittedName>
        <fullName evidence="1">Uncharacterized protein</fullName>
    </submittedName>
</protein>
<proteinExistence type="predicted"/>
<dbReference type="Proteomes" id="UP000290540">
    <property type="component" value="Unassembled WGS sequence"/>
</dbReference>